<evidence type="ECO:0000313" key="1">
    <source>
        <dbReference type="EMBL" id="QWC10309.1"/>
    </source>
</evidence>
<dbReference type="Proteomes" id="UP000676885">
    <property type="component" value="Chromosome"/>
</dbReference>
<gene>
    <name evidence="1" type="ORF">KKR91_01245</name>
</gene>
<dbReference type="AlphaFoldDB" id="A0A975R1C5"/>
<protein>
    <submittedName>
        <fullName evidence="1">Uncharacterized protein</fullName>
    </submittedName>
</protein>
<proteinExistence type="predicted"/>
<organism evidence="1 2">
    <name type="scientific">Arthrobacter jiangjiafuii</name>
    <dbReference type="NCBI Taxonomy" id="2817475"/>
    <lineage>
        <taxon>Bacteria</taxon>
        <taxon>Bacillati</taxon>
        <taxon>Actinomycetota</taxon>
        <taxon>Actinomycetes</taxon>
        <taxon>Micrococcales</taxon>
        <taxon>Micrococcaceae</taxon>
        <taxon>Arthrobacter</taxon>
    </lineage>
</organism>
<sequence>MTTFRAVWPITDPGMNSADLIREAAHDLPSVAARHRVRITGTAHFQVRNGRNVQGSQGAAYVVVCNVPAEAVSRAEYGHVALVEDPKTLEGGESNSVVQSR</sequence>
<name>A0A975R1C5_9MICC</name>
<dbReference type="EMBL" id="CP076022">
    <property type="protein sequence ID" value="QWC10309.1"/>
    <property type="molecule type" value="Genomic_DNA"/>
</dbReference>
<evidence type="ECO:0000313" key="2">
    <source>
        <dbReference type="Proteomes" id="UP000676885"/>
    </source>
</evidence>
<dbReference type="KEGG" id="ajg:KKR91_01245"/>
<reference evidence="1 2" key="1">
    <citation type="submission" date="2021-05" db="EMBL/GenBank/DDBJ databases">
        <title>Novel species in genus Arthrobacter.</title>
        <authorList>
            <person name="Zhang G."/>
        </authorList>
    </citation>
    <scope>NUCLEOTIDE SEQUENCE [LARGE SCALE GENOMIC DNA]</scope>
    <source>
        <strain evidence="2">zg-ZUI227</strain>
    </source>
</reference>
<keyword evidence="2" id="KW-1185">Reference proteome</keyword>
<dbReference type="RefSeq" id="WP_210231499.1">
    <property type="nucleotide sequence ID" value="NZ_CP076022.1"/>
</dbReference>
<accession>A0A975R1C5</accession>